<accession>A0A3S9P279</accession>
<dbReference type="PROSITE" id="PS51257">
    <property type="entry name" value="PROKAR_LIPOPROTEIN"/>
    <property type="match status" value="1"/>
</dbReference>
<protein>
    <submittedName>
        <fullName evidence="5">HlyD family efflux transporter periplasmic adaptor subunit</fullName>
    </submittedName>
</protein>
<dbReference type="Proteomes" id="UP000267268">
    <property type="component" value="Chromosome 1"/>
</dbReference>
<dbReference type="AlphaFoldDB" id="A0A3S9P279"/>
<evidence type="ECO:0000313" key="5">
    <source>
        <dbReference type="EMBL" id="AZQ62272.1"/>
    </source>
</evidence>
<evidence type="ECO:0000256" key="3">
    <source>
        <dbReference type="SAM" id="Coils"/>
    </source>
</evidence>
<name>A0A3S9P279_9BACT</name>
<keyword evidence="2 3" id="KW-0175">Coiled coil</keyword>
<dbReference type="GO" id="GO:0030313">
    <property type="term" value="C:cell envelope"/>
    <property type="evidence" value="ECO:0007669"/>
    <property type="project" value="UniProtKB-SubCell"/>
</dbReference>
<sequence length="307" mass="34107">MKFKIYTSIYSKGIALITLGALSLFSCKNDNEKSDAYGNFEAVEVIVSAESNGQLINFNVEEGQKIKEGEQVGLVDTVLLHLQKEEVLANIAALGSRVMSIHEQIAVYEAQHKKLMIDKNRLEKLFATEAATQQQLDQINSALAINEKQLEATRRKIKDSNRATLSQYGPLSKKVDVLNEHIDRCNIISPITGIVLQKFAERGEMTGTGRPLYKIANLSTIKVKAYATATQLNGVKIGQKVTVLTDGKEGTLNQTQGVVEWISNKAEFTPKTIQTKEERVSLIYAFKVKVQNKDGLYRIGMPAEINF</sequence>
<keyword evidence="6" id="KW-1185">Reference proteome</keyword>
<proteinExistence type="predicted"/>
<gene>
    <name evidence="5" type="ORF">EI427_08485</name>
</gene>
<dbReference type="PANTHER" id="PTHR32347:SF23">
    <property type="entry name" value="BLL5650 PROTEIN"/>
    <property type="match status" value="1"/>
</dbReference>
<dbReference type="SUPFAM" id="SSF111369">
    <property type="entry name" value="HlyD-like secretion proteins"/>
    <property type="match status" value="1"/>
</dbReference>
<feature type="domain" description="Multidrug resistance protein MdtA-like barrel-sandwich hybrid" evidence="4">
    <location>
        <begin position="45"/>
        <end position="211"/>
    </location>
</feature>
<organism evidence="5 6">
    <name type="scientific">Flammeovirga pectinis</name>
    <dbReference type="NCBI Taxonomy" id="2494373"/>
    <lineage>
        <taxon>Bacteria</taxon>
        <taxon>Pseudomonadati</taxon>
        <taxon>Bacteroidota</taxon>
        <taxon>Cytophagia</taxon>
        <taxon>Cytophagales</taxon>
        <taxon>Flammeovirgaceae</taxon>
        <taxon>Flammeovirga</taxon>
    </lineage>
</organism>
<comment type="subcellular location">
    <subcellularLocation>
        <location evidence="1">Cell envelope</location>
    </subcellularLocation>
</comment>
<evidence type="ECO:0000313" key="6">
    <source>
        <dbReference type="Proteomes" id="UP000267268"/>
    </source>
</evidence>
<dbReference type="InterPro" id="IPR058625">
    <property type="entry name" value="MdtA-like_BSH"/>
</dbReference>
<reference evidence="5 6" key="1">
    <citation type="submission" date="2018-12" db="EMBL/GenBank/DDBJ databases">
        <title>Flammeovirga pectinis sp. nov., isolated from the gut of the Korean scallop, Patinopecten yessoensis.</title>
        <authorList>
            <person name="Bae J.-W."/>
            <person name="Jeong Y.-S."/>
            <person name="Kang W."/>
        </authorList>
    </citation>
    <scope>NUCLEOTIDE SEQUENCE [LARGE SCALE GENOMIC DNA]</scope>
    <source>
        <strain evidence="5 6">L12M1</strain>
    </source>
</reference>
<feature type="coiled-coil region" evidence="3">
    <location>
        <begin position="105"/>
        <end position="163"/>
    </location>
</feature>
<evidence type="ECO:0000256" key="1">
    <source>
        <dbReference type="ARBA" id="ARBA00004196"/>
    </source>
</evidence>
<dbReference type="OrthoDB" id="9778236at2"/>
<dbReference type="PANTHER" id="PTHR32347">
    <property type="entry name" value="EFFLUX SYSTEM COMPONENT YKNX-RELATED"/>
    <property type="match status" value="1"/>
</dbReference>
<dbReference type="RefSeq" id="WP_126613610.1">
    <property type="nucleotide sequence ID" value="NZ_CP034562.1"/>
</dbReference>
<dbReference type="Gene3D" id="2.40.30.170">
    <property type="match status" value="1"/>
</dbReference>
<dbReference type="KEGG" id="fll:EI427_08485"/>
<dbReference type="EMBL" id="CP034562">
    <property type="protein sequence ID" value="AZQ62272.1"/>
    <property type="molecule type" value="Genomic_DNA"/>
</dbReference>
<evidence type="ECO:0000256" key="2">
    <source>
        <dbReference type="ARBA" id="ARBA00023054"/>
    </source>
</evidence>
<dbReference type="Pfam" id="PF25917">
    <property type="entry name" value="BSH_RND"/>
    <property type="match status" value="1"/>
</dbReference>
<evidence type="ECO:0000259" key="4">
    <source>
        <dbReference type="Pfam" id="PF25917"/>
    </source>
</evidence>
<dbReference type="InterPro" id="IPR050465">
    <property type="entry name" value="UPF0194_transport"/>
</dbReference>
<dbReference type="Gene3D" id="2.40.50.100">
    <property type="match status" value="1"/>
</dbReference>